<dbReference type="InterPro" id="IPR011256">
    <property type="entry name" value="Reg_factor_effector_dom_sf"/>
</dbReference>
<dbReference type="AlphaFoldDB" id="A0A7W8HC02"/>
<dbReference type="Gene3D" id="3.20.80.10">
    <property type="entry name" value="Regulatory factor, effector binding domain"/>
    <property type="match status" value="1"/>
</dbReference>
<reference evidence="1 2" key="1">
    <citation type="submission" date="2020-08" db="EMBL/GenBank/DDBJ databases">
        <title>Genomic Encyclopedia of Type Strains, Phase IV (KMG-IV): sequencing the most valuable type-strain genomes for metagenomic binning, comparative biology and taxonomic classification.</title>
        <authorList>
            <person name="Goeker M."/>
        </authorList>
    </citation>
    <scope>NUCLEOTIDE SEQUENCE [LARGE SCALE GENOMIC DNA]</scope>
    <source>
        <strain evidence="1 2">DSM 106146</strain>
    </source>
</reference>
<dbReference type="EMBL" id="JACHFW010000014">
    <property type="protein sequence ID" value="MBB5265701.1"/>
    <property type="molecule type" value="Genomic_DNA"/>
</dbReference>
<evidence type="ECO:0000313" key="1">
    <source>
        <dbReference type="EMBL" id="MBB5265701.1"/>
    </source>
</evidence>
<dbReference type="Proteomes" id="UP000543642">
    <property type="component" value="Unassembled WGS sequence"/>
</dbReference>
<gene>
    <name evidence="1" type="ORF">HNP82_002852</name>
</gene>
<keyword evidence="2" id="KW-1185">Reference proteome</keyword>
<accession>A0A7W8HC02</accession>
<dbReference type="SUPFAM" id="SSF55136">
    <property type="entry name" value="Probable bacterial effector-binding domain"/>
    <property type="match status" value="1"/>
</dbReference>
<comment type="caution">
    <text evidence="1">The sequence shown here is derived from an EMBL/GenBank/DDBJ whole genome shotgun (WGS) entry which is preliminary data.</text>
</comment>
<protein>
    <submittedName>
        <fullName evidence="1">Effector-binding domain-containing protein</fullName>
    </submittedName>
</protein>
<name>A0A7W8HC02_9FIRM</name>
<evidence type="ECO:0000313" key="2">
    <source>
        <dbReference type="Proteomes" id="UP000543642"/>
    </source>
</evidence>
<proteinExistence type="predicted"/>
<organism evidence="1 2">
    <name type="scientific">Catenibacillus scindens</name>
    <dbReference type="NCBI Taxonomy" id="673271"/>
    <lineage>
        <taxon>Bacteria</taxon>
        <taxon>Bacillati</taxon>
        <taxon>Bacillota</taxon>
        <taxon>Clostridia</taxon>
        <taxon>Lachnospirales</taxon>
        <taxon>Lachnospiraceae</taxon>
        <taxon>Catenibacillus</taxon>
    </lineage>
</organism>
<sequence>MSIPEIQTFLSNRSAENMEQLLREKITELNHTISNLKSIQQALVSRHQDMSTILNIDLANICIIEQKKSYLVTVPTNANASAETEIESMINKAKQYQLHPLHDAAYGSMIPVESLYQGDFQNYSALYFELPTSTSKRGLHTNLAGKYLRAFCKGSWDKLPGRYKEILTYANKQGFSLTGYSYETGINKTVIDDFNDYITQIEIPIKSE</sequence>